<keyword evidence="3" id="KW-0694">RNA-binding</keyword>
<keyword evidence="2" id="KW-0699">rRNA-binding</keyword>
<evidence type="ECO:0000256" key="1">
    <source>
        <dbReference type="ARBA" id="ARBA00003134"/>
    </source>
</evidence>
<evidence type="ECO:0000256" key="4">
    <source>
        <dbReference type="ARBA" id="ARBA00022980"/>
    </source>
</evidence>
<gene>
    <name evidence="8" type="primary">rpsT</name>
    <name evidence="8" type="ordered locus">TPPCIT_023</name>
</gene>
<evidence type="ECO:0000256" key="6">
    <source>
        <dbReference type="ARBA" id="ARBA00035136"/>
    </source>
</evidence>
<evidence type="ECO:0000256" key="3">
    <source>
        <dbReference type="ARBA" id="ARBA00022884"/>
    </source>
</evidence>
<dbReference type="EMBL" id="CP002244">
    <property type="protein sequence ID" value="AEI75098.1"/>
    <property type="molecule type" value="Genomic_DNA"/>
</dbReference>
<dbReference type="OrthoDB" id="9981554at2"/>
<name>F7XYC2_TREPP</name>
<dbReference type="GO" id="GO:0019843">
    <property type="term" value="F:rRNA binding"/>
    <property type="evidence" value="ECO:0007669"/>
    <property type="project" value="UniProtKB-KW"/>
</dbReference>
<dbReference type="SUPFAM" id="SSF46992">
    <property type="entry name" value="Ribosomal protein S20"/>
    <property type="match status" value="1"/>
</dbReference>
<dbReference type="AlphaFoldDB" id="F7XYC2"/>
<dbReference type="InterPro" id="IPR002583">
    <property type="entry name" value="Ribosomal_bS20"/>
</dbReference>
<dbReference type="KEGG" id="tpn:TPPCIT_023"/>
<keyword evidence="4 8" id="KW-0689">Ribosomal protein</keyword>
<reference evidence="8 9" key="2">
    <citation type="journal article" date="2011" name="Curr. Biol.">
        <title>An interdependent metabolic patchwork in the nested symbiosis of mealybugs.</title>
        <authorList>
            <person name="McCutcheon J.P."/>
            <person name="von Dohlen C.D."/>
        </authorList>
    </citation>
    <scope>NUCLEOTIDE SEQUENCE [LARGE SCALE GENOMIC DNA]</scope>
    <source>
        <strain evidence="8 9">PCIT</strain>
    </source>
</reference>
<proteinExistence type="predicted"/>
<dbReference type="Gene3D" id="1.20.58.110">
    <property type="entry name" value="Ribosomal protein S20"/>
    <property type="match status" value="1"/>
</dbReference>
<dbReference type="Pfam" id="PF01649">
    <property type="entry name" value="Ribosomal_S20p"/>
    <property type="match status" value="1"/>
</dbReference>
<dbReference type="NCBIfam" id="TIGR00029">
    <property type="entry name" value="S20"/>
    <property type="match status" value="1"/>
</dbReference>
<evidence type="ECO:0000256" key="7">
    <source>
        <dbReference type="ARBA" id="ARBA00035343"/>
    </source>
</evidence>
<sequence length="92" mass="10130">MKRLCVAQRRSIRNRCLSSRVAASVDAARHAIGMMCKEEAFRALAAMERCIDMAQAKGAMHRNNAARKKRALYALAARAQHNDAKASSCLPT</sequence>
<dbReference type="GO" id="GO:1990904">
    <property type="term" value="C:ribonucleoprotein complex"/>
    <property type="evidence" value="ECO:0007669"/>
    <property type="project" value="UniProtKB-KW"/>
</dbReference>
<organism evidence="8 9">
    <name type="scientific">Tremblaya princeps (strain PCIT)</name>
    <dbReference type="NCBI Taxonomy" id="891398"/>
    <lineage>
        <taxon>Bacteria</taxon>
        <taxon>Pseudomonadati</taxon>
        <taxon>Pseudomonadota</taxon>
        <taxon>Betaproteobacteria</taxon>
        <taxon>Candidatus Tremblayella</taxon>
    </lineage>
</organism>
<reference key="1">
    <citation type="submission" date="2010-09" db="EMBL/GenBank/DDBJ databases">
        <title>An interdependent metabolic patchwork in the nested three-way symbiosis of mealybugs.</title>
        <authorList>
            <person name="McCutcheon J.P."/>
            <person name="von Dohlen C.D."/>
        </authorList>
    </citation>
    <scope>NUCLEOTIDE SEQUENCE</scope>
    <source>
        <strain>PCIT</strain>
    </source>
</reference>
<evidence type="ECO:0000256" key="5">
    <source>
        <dbReference type="ARBA" id="ARBA00023274"/>
    </source>
</evidence>
<accession>F7XYC2</accession>
<evidence type="ECO:0000313" key="9">
    <source>
        <dbReference type="Proteomes" id="UP000000505"/>
    </source>
</evidence>
<dbReference type="InterPro" id="IPR036510">
    <property type="entry name" value="Ribosomal_bS20_sf"/>
</dbReference>
<dbReference type="GO" id="GO:0006412">
    <property type="term" value="P:translation"/>
    <property type="evidence" value="ECO:0007669"/>
    <property type="project" value="InterPro"/>
</dbReference>
<protein>
    <recommendedName>
        <fullName evidence="6">Small ribosomal subunit protein bS20</fullName>
    </recommendedName>
    <alternativeName>
        <fullName evidence="7">30S ribosomal protein S20</fullName>
    </alternativeName>
</protein>
<comment type="function">
    <text evidence="1">Binds directly to 16S ribosomal RNA.</text>
</comment>
<dbReference type="GO" id="GO:0005840">
    <property type="term" value="C:ribosome"/>
    <property type="evidence" value="ECO:0007669"/>
    <property type="project" value="UniProtKB-KW"/>
</dbReference>
<dbReference type="Proteomes" id="UP000000505">
    <property type="component" value="Chromosome"/>
</dbReference>
<dbReference type="HOGENOM" id="CLU_2407840_0_0_4"/>
<evidence type="ECO:0000313" key="8">
    <source>
        <dbReference type="EMBL" id="AEI75098.1"/>
    </source>
</evidence>
<dbReference type="GO" id="GO:0003735">
    <property type="term" value="F:structural constituent of ribosome"/>
    <property type="evidence" value="ECO:0007669"/>
    <property type="project" value="InterPro"/>
</dbReference>
<keyword evidence="5" id="KW-0687">Ribonucleoprotein</keyword>
<evidence type="ECO:0000256" key="2">
    <source>
        <dbReference type="ARBA" id="ARBA00022730"/>
    </source>
</evidence>